<dbReference type="Proteomes" id="UP000092695">
    <property type="component" value="Chromosome"/>
</dbReference>
<dbReference type="KEGG" id="woc:BA177_06100"/>
<keyword evidence="2" id="KW-1185">Reference proteome</keyword>
<dbReference type="EMBL" id="CP016268">
    <property type="protein sequence ID" value="ANO50834.1"/>
    <property type="molecule type" value="Genomic_DNA"/>
</dbReference>
<evidence type="ECO:0000313" key="2">
    <source>
        <dbReference type="Proteomes" id="UP000092695"/>
    </source>
</evidence>
<proteinExistence type="predicted"/>
<name>A0A193LEM6_9GAMM</name>
<sequence length="154" mass="17144">MRIECAAPQVARDRLRNSGRVLHDKIAGELPLWSNEPDYNRDWSLQPIAGVKAIPYASCCMNVSVLPLRWHVVDEYAGLWPGQIHSPPEAWPTVLNVRLTYPVLIKAFGRHQSASTAKVAGSAEFSEDKRASGMVYRMVQTPANGYSREGVVLQ</sequence>
<protein>
    <submittedName>
        <fullName evidence="1">Uncharacterized protein</fullName>
    </submittedName>
</protein>
<evidence type="ECO:0000313" key="1">
    <source>
        <dbReference type="EMBL" id="ANO50834.1"/>
    </source>
</evidence>
<organism evidence="1 2">
    <name type="scientific">Woeseia oceani</name>
    <dbReference type="NCBI Taxonomy" id="1548547"/>
    <lineage>
        <taxon>Bacteria</taxon>
        <taxon>Pseudomonadati</taxon>
        <taxon>Pseudomonadota</taxon>
        <taxon>Gammaproteobacteria</taxon>
        <taxon>Woeseiales</taxon>
        <taxon>Woeseiaceae</taxon>
        <taxon>Woeseia</taxon>
    </lineage>
</organism>
<reference evidence="1 2" key="1">
    <citation type="submission" date="2016-06" db="EMBL/GenBank/DDBJ databases">
        <title>Complete genome sequence of a deep-branching marine Gamma Proteobacterium Woeseia oceani type strain XK5.</title>
        <authorList>
            <person name="Mu D."/>
            <person name="Du Z."/>
        </authorList>
    </citation>
    <scope>NUCLEOTIDE SEQUENCE [LARGE SCALE GENOMIC DNA]</scope>
    <source>
        <strain evidence="1 2">XK5</strain>
    </source>
</reference>
<dbReference type="AlphaFoldDB" id="A0A193LEM6"/>
<dbReference type="STRING" id="1548547.BA177_06100"/>
<gene>
    <name evidence="1" type="ORF">BA177_06100</name>
</gene>
<accession>A0A193LEM6</accession>